<proteinExistence type="predicted"/>
<dbReference type="Pfam" id="PF00501">
    <property type="entry name" value="AMP-binding"/>
    <property type="match status" value="1"/>
</dbReference>
<dbReference type="RefSeq" id="WP_154769959.1">
    <property type="nucleotide sequence ID" value="NZ_WLYK01000008.1"/>
</dbReference>
<dbReference type="InterPro" id="IPR050237">
    <property type="entry name" value="ATP-dep_AMP-bd_enzyme"/>
</dbReference>
<dbReference type="PROSITE" id="PS00455">
    <property type="entry name" value="AMP_BINDING"/>
    <property type="match status" value="1"/>
</dbReference>
<dbReference type="Pfam" id="PF13193">
    <property type="entry name" value="AMP-binding_C"/>
    <property type="match status" value="1"/>
</dbReference>
<evidence type="ECO:0000259" key="2">
    <source>
        <dbReference type="Pfam" id="PF13193"/>
    </source>
</evidence>
<dbReference type="InterPro" id="IPR045851">
    <property type="entry name" value="AMP-bd_C_sf"/>
</dbReference>
<gene>
    <name evidence="3" type="ORF">GIS00_18675</name>
</gene>
<dbReference type="Gene3D" id="3.40.50.12780">
    <property type="entry name" value="N-terminal domain of ligase-like"/>
    <property type="match status" value="1"/>
</dbReference>
<organism evidence="3 4">
    <name type="scientific">Nakamurella alba</name>
    <dbReference type="NCBI Taxonomy" id="2665158"/>
    <lineage>
        <taxon>Bacteria</taxon>
        <taxon>Bacillati</taxon>
        <taxon>Actinomycetota</taxon>
        <taxon>Actinomycetes</taxon>
        <taxon>Nakamurellales</taxon>
        <taxon>Nakamurellaceae</taxon>
        <taxon>Nakamurella</taxon>
    </lineage>
</organism>
<dbReference type="PANTHER" id="PTHR43767:SF1">
    <property type="entry name" value="NONRIBOSOMAL PEPTIDE SYNTHASE PES1 (EUROFUNG)-RELATED"/>
    <property type="match status" value="1"/>
</dbReference>
<dbReference type="Gene3D" id="3.30.300.30">
    <property type="match status" value="1"/>
</dbReference>
<feature type="domain" description="AMP-binding enzyme C-terminal" evidence="2">
    <location>
        <begin position="437"/>
        <end position="518"/>
    </location>
</feature>
<accession>A0A7K1FT24</accession>
<dbReference type="InterPro" id="IPR042099">
    <property type="entry name" value="ANL_N_sf"/>
</dbReference>
<reference evidence="3 4" key="1">
    <citation type="submission" date="2019-11" db="EMBL/GenBank/DDBJ databases">
        <authorList>
            <person name="Jiang L.-Q."/>
        </authorList>
    </citation>
    <scope>NUCLEOTIDE SEQUENCE [LARGE SCALE GENOMIC DNA]</scope>
    <source>
        <strain evidence="3 4">YIM 132087</strain>
    </source>
</reference>
<dbReference type="InterPro" id="IPR020845">
    <property type="entry name" value="AMP-binding_CS"/>
</dbReference>
<evidence type="ECO:0000313" key="4">
    <source>
        <dbReference type="Proteomes" id="UP000460221"/>
    </source>
</evidence>
<comment type="caution">
    <text evidence="3">The sequence shown here is derived from an EMBL/GenBank/DDBJ whole genome shotgun (WGS) entry which is preliminary data.</text>
</comment>
<dbReference type="InterPro" id="IPR025110">
    <property type="entry name" value="AMP-bd_C"/>
</dbReference>
<name>A0A7K1FT24_9ACTN</name>
<keyword evidence="4" id="KW-1185">Reference proteome</keyword>
<evidence type="ECO:0000259" key="1">
    <source>
        <dbReference type="Pfam" id="PF00501"/>
    </source>
</evidence>
<sequence length="548" mass="60011">MSVLPRAPQIPMERRTVPALLDDGARAWADRPALRDAVTTLTYAGLRDAARARGAALAALGIARRQTCLLMMDNHLDHVLTWLGAACFGRVQAQVNTAYRGSLLAHVVNNSDADTIVIEDRYATRLLDIEAEIPALRRVVVRGAAPEALRHSRFEVLDFETSLLVSDAAEPADADDPVRPWDPYAIMYTSGTTGPSKGVLQPHGLPFSYVDPHHWPLVDGDDVVLEPLPQFHIAGQWTGVLAPLMVGGSCALVERFSASGFLDEVRRFCATQVTMMASMVTFLLAQPVRPDDADTTLRKVLMAPVIKEEAAFRARFGVEIACGLGQTESSAPVVAQYGQTVPGGCGWIRDDFEARVVDADDIEVAPGEVGELAIRPRMPHSVMIAYHHAPDATLQKWRGLWLHLGDMVRQDATGQFFFVDRSSDVIRRRGENISSVEVESEILRIPGISGVGVVGVRSADYEQEVLACVELAAPDAGTPGSEWTAESLHAELRRRLPYFMVPRYIEVYDELPRTPTAKVQKGELRAAGLTDRVWDARAHGVEARHDSP</sequence>
<dbReference type="AlphaFoldDB" id="A0A7K1FT24"/>
<dbReference type="PANTHER" id="PTHR43767">
    <property type="entry name" value="LONG-CHAIN-FATTY-ACID--COA LIGASE"/>
    <property type="match status" value="1"/>
</dbReference>
<dbReference type="GO" id="GO:0016878">
    <property type="term" value="F:acid-thiol ligase activity"/>
    <property type="evidence" value="ECO:0007669"/>
    <property type="project" value="UniProtKB-ARBA"/>
</dbReference>
<dbReference type="SUPFAM" id="SSF56801">
    <property type="entry name" value="Acetyl-CoA synthetase-like"/>
    <property type="match status" value="1"/>
</dbReference>
<dbReference type="InterPro" id="IPR000873">
    <property type="entry name" value="AMP-dep_synth/lig_dom"/>
</dbReference>
<dbReference type="EMBL" id="WLYK01000008">
    <property type="protein sequence ID" value="MTD15964.1"/>
    <property type="molecule type" value="Genomic_DNA"/>
</dbReference>
<dbReference type="Proteomes" id="UP000460221">
    <property type="component" value="Unassembled WGS sequence"/>
</dbReference>
<feature type="domain" description="AMP-dependent synthetase/ligase" evidence="1">
    <location>
        <begin position="23"/>
        <end position="377"/>
    </location>
</feature>
<protein>
    <submittedName>
        <fullName evidence="3">AMP-binding protein</fullName>
    </submittedName>
</protein>
<evidence type="ECO:0000313" key="3">
    <source>
        <dbReference type="EMBL" id="MTD15964.1"/>
    </source>
</evidence>